<dbReference type="InterPro" id="IPR024432">
    <property type="entry name" value="Put_RecE_PDDEXK-like_dom"/>
</dbReference>
<evidence type="ECO:0000256" key="3">
    <source>
        <dbReference type="ARBA" id="ARBA00022840"/>
    </source>
</evidence>
<evidence type="ECO:0000313" key="7">
    <source>
        <dbReference type="Proteomes" id="UP000267208"/>
    </source>
</evidence>
<accession>A0A386PVD9</accession>
<dbReference type="PIRSF" id="PIRSF031475">
    <property type="entry name" value="UCP031475"/>
    <property type="match status" value="1"/>
</dbReference>
<keyword evidence="7" id="KW-1185">Reference proteome</keyword>
<evidence type="ECO:0000256" key="1">
    <source>
        <dbReference type="ARBA" id="ARBA00022741"/>
    </source>
</evidence>
<reference evidence="7" key="1">
    <citation type="submission" date="2018-08" db="EMBL/GenBank/DDBJ databases">
        <title>Genome of Lactobacillus sp. HBUAS52074.</title>
        <authorList>
            <person name="Guo Z."/>
            <person name="Zhang Z.D."/>
        </authorList>
    </citation>
    <scope>NUCLEOTIDE SEQUENCE [LARGE SCALE GENOMIC DNA]</scope>
    <source>
        <strain evidence="7">HBUAS52074</strain>
    </source>
</reference>
<evidence type="ECO:0000313" key="6">
    <source>
        <dbReference type="EMBL" id="AYE38427.1"/>
    </source>
</evidence>
<evidence type="ECO:0000259" key="5">
    <source>
        <dbReference type="Pfam" id="PF12684"/>
    </source>
</evidence>
<keyword evidence="2" id="KW-0378">Hydrolase</keyword>
<keyword evidence="3" id="KW-0067">ATP-binding</keyword>
<dbReference type="Proteomes" id="UP000267208">
    <property type="component" value="Chromosome"/>
</dbReference>
<feature type="compositionally biased region" description="Polar residues" evidence="4">
    <location>
        <begin position="9"/>
        <end position="20"/>
    </location>
</feature>
<dbReference type="EMBL" id="CP031933">
    <property type="protein sequence ID" value="AYE38427.1"/>
    <property type="molecule type" value="Genomic_DNA"/>
</dbReference>
<dbReference type="GO" id="GO:0005524">
    <property type="term" value="F:ATP binding"/>
    <property type="evidence" value="ECO:0007669"/>
    <property type="project" value="UniProtKB-KW"/>
</dbReference>
<gene>
    <name evidence="6" type="ORF">D1B17_07160</name>
</gene>
<dbReference type="Gene3D" id="3.90.320.10">
    <property type="match status" value="1"/>
</dbReference>
<sequence length="280" mass="33083">MLKQEKNQKQNQTDKPIYLNSENYYDSETDQQYQSPTFFKKFLACEAEAMAEINGEYKPDFKKALLVGNYLHSFFESPEAHQKFIDENKEDLLSKRKPHGLLKEYKDADKMIDTLKDDDGFKQLYQGDKEVIVTGQIDDVDWKGKVDCLNLDRGYFIDLKTTQDILKEYWNSEERIKESFVAKWNYQLQMYVYQELIHQTFGVWCEPYIVAVSKQDVPDKAIISIPNERLTEAELLIEREQPHIEDVRHGIVEPERCERCEYCRMTKKLGTIVSMDDLIQ</sequence>
<dbReference type="InterPro" id="IPR011604">
    <property type="entry name" value="PDDEXK-like_dom_sf"/>
</dbReference>
<evidence type="ECO:0000256" key="2">
    <source>
        <dbReference type="ARBA" id="ARBA00022806"/>
    </source>
</evidence>
<proteinExistence type="predicted"/>
<dbReference type="Pfam" id="PF12684">
    <property type="entry name" value="DUF3799"/>
    <property type="match status" value="1"/>
</dbReference>
<dbReference type="InterPro" id="IPR016974">
    <property type="entry name" value="Uncharacterised_phage-assoc"/>
</dbReference>
<evidence type="ECO:0000256" key="4">
    <source>
        <dbReference type="SAM" id="MobiDB-lite"/>
    </source>
</evidence>
<keyword evidence="2" id="KW-0347">Helicase</keyword>
<name>A0A386PVD9_9LACO</name>
<organism evidence="6 7">
    <name type="scientific">Companilactobacillus zhachilii</name>
    <dbReference type="NCBI Taxonomy" id="2304606"/>
    <lineage>
        <taxon>Bacteria</taxon>
        <taxon>Bacillati</taxon>
        <taxon>Bacillota</taxon>
        <taxon>Bacilli</taxon>
        <taxon>Lactobacillales</taxon>
        <taxon>Lactobacillaceae</taxon>
        <taxon>Companilactobacillus</taxon>
    </lineage>
</organism>
<dbReference type="OrthoDB" id="2212578at2"/>
<keyword evidence="1" id="KW-0547">Nucleotide-binding</keyword>
<feature type="domain" description="Putative exodeoxyribonuclease 8 PDDEXK-like" evidence="5">
    <location>
        <begin position="36"/>
        <end position="265"/>
    </location>
</feature>
<feature type="region of interest" description="Disordered" evidence="4">
    <location>
        <begin position="1"/>
        <end position="20"/>
    </location>
</feature>
<dbReference type="GO" id="GO:0004386">
    <property type="term" value="F:helicase activity"/>
    <property type="evidence" value="ECO:0007669"/>
    <property type="project" value="UniProtKB-KW"/>
</dbReference>
<dbReference type="KEGG" id="lzh:D1B17_07160"/>
<dbReference type="AlphaFoldDB" id="A0A386PVD9"/>
<protein>
    <recommendedName>
        <fullName evidence="5">Putative exodeoxyribonuclease 8 PDDEXK-like domain-containing protein</fullName>
    </recommendedName>
</protein>